<sequence length="688" mass="72065">MTHRQILLVIYGLMAGMFLSSLGQTVFGTAIRTIGDDLHGLDQQAWVTTAYLITSTIATPIYGKLSDIFGRRPLYIFGIVVFIVGAVLSSMSTSMLMLAAFRAVQGIGAGALMSLPLAIMGDILAPRERAKYQGYFLAVFGISSVIGPLIGGLLAGASEILFITGWRWVLLINVPIGIAALVMVIVFLHLPKVHDARDKPVVDWWGATSVIVTLVPLLLVAEQGRTWGWGSPAALACYVIGAVGLVALLLIESRMGDAAIIPLKLFRSGTFSMATVIGFLVGFAMFGAMLTIPLYLQIVVGLSPTESGFATLPLVGGLMIASITSGQIVARVGRYRIFPVIGTALVSAGYVVLTFMTIDKPLWFLMIGMFLIGLGLGSVMQSLTLASQGSVEAKDMGVATSSATFFRQIGGTLGTAVLLSILFSVMPTNIVHATADKADLTDALDAALNPTVASAKANQGVMDQIWDPIVGPVQDGIDSGLARGTAAAKQAADRAVTQQVTSAVQAQVAAGALPAAAADTVIAQQVADATPQAEATALAAAADQAHASVVDGRLAVDWTDSDQRTYWVDQVVPDLVAKIDAGANDDSSASATNDTSFLTGADSRLTRPFMAGFNASSVTIYWVGLGVILLAFVLTWFFRVPPLRQRSALQEQADMSAEAQLEAEAGMAAAEAGSFTGPMTGSTPTQRR</sequence>
<gene>
    <name evidence="1" type="ORF">KM842_09470</name>
</gene>
<proteinExistence type="predicted"/>
<keyword evidence="2" id="KW-1185">Reference proteome</keyword>
<evidence type="ECO:0000313" key="2">
    <source>
        <dbReference type="Proteomes" id="UP000681794"/>
    </source>
</evidence>
<dbReference type="EMBL" id="CP076544">
    <property type="protein sequence ID" value="QWS32520.1"/>
    <property type="molecule type" value="Genomic_DNA"/>
</dbReference>
<organism evidence="1 2">
    <name type="scientific">Curtobacterium aetherium</name>
    <dbReference type="NCBI Taxonomy" id="2841594"/>
    <lineage>
        <taxon>Bacteria</taxon>
        <taxon>Bacillati</taxon>
        <taxon>Actinomycetota</taxon>
        <taxon>Actinomycetes</taxon>
        <taxon>Micrococcales</taxon>
        <taxon>Microbacteriaceae</taxon>
        <taxon>Curtobacterium</taxon>
    </lineage>
</organism>
<name>A0ACD1E0X9_9MICO</name>
<evidence type="ECO:0000313" key="1">
    <source>
        <dbReference type="EMBL" id="QWS32520.1"/>
    </source>
</evidence>
<dbReference type="Proteomes" id="UP000681794">
    <property type="component" value="Chromosome"/>
</dbReference>
<accession>A0ACD1E0X9</accession>
<reference evidence="1" key="1">
    <citation type="submission" date="2021-06" db="EMBL/GenBank/DDBJ databases">
        <authorList>
            <person name="Ellington A.J."/>
            <person name="Bryan N.C."/>
            <person name="Christner B.C."/>
            <person name="Reisch C.R."/>
        </authorList>
    </citation>
    <scope>NUCLEOTIDE SEQUENCE</scope>
    <source>
        <strain evidence="1">L6-1</strain>
    </source>
</reference>
<protein>
    <submittedName>
        <fullName evidence="1">MFS transporter</fullName>
    </submittedName>
</protein>